<dbReference type="EMBL" id="JAFNEN010005506">
    <property type="protein sequence ID" value="KAG8170412.1"/>
    <property type="molecule type" value="Genomic_DNA"/>
</dbReference>
<accession>A0AAV6TF11</accession>
<evidence type="ECO:0000313" key="2">
    <source>
        <dbReference type="EMBL" id="KAG8170412.1"/>
    </source>
</evidence>
<evidence type="ECO:0000256" key="1">
    <source>
        <dbReference type="SAM" id="MobiDB-lite"/>
    </source>
</evidence>
<dbReference type="Proteomes" id="UP000827092">
    <property type="component" value="Unassembled WGS sequence"/>
</dbReference>
<organism evidence="2 3">
    <name type="scientific">Oedothorax gibbosus</name>
    <dbReference type="NCBI Taxonomy" id="931172"/>
    <lineage>
        <taxon>Eukaryota</taxon>
        <taxon>Metazoa</taxon>
        <taxon>Ecdysozoa</taxon>
        <taxon>Arthropoda</taxon>
        <taxon>Chelicerata</taxon>
        <taxon>Arachnida</taxon>
        <taxon>Araneae</taxon>
        <taxon>Araneomorphae</taxon>
        <taxon>Entelegynae</taxon>
        <taxon>Araneoidea</taxon>
        <taxon>Linyphiidae</taxon>
        <taxon>Erigoninae</taxon>
        <taxon>Oedothorax</taxon>
    </lineage>
</organism>
<gene>
    <name evidence="2" type="ORF">JTE90_011723</name>
</gene>
<keyword evidence="3" id="KW-1185">Reference proteome</keyword>
<comment type="caution">
    <text evidence="2">The sequence shown here is derived from an EMBL/GenBank/DDBJ whole genome shotgun (WGS) entry which is preliminary data.</text>
</comment>
<evidence type="ECO:0000313" key="3">
    <source>
        <dbReference type="Proteomes" id="UP000827092"/>
    </source>
</evidence>
<sequence>MPGRTGQRKIWWGPYGSTCKRLSDLGLRRKTNRNPLYGSLRSFPQDAGLIEFSHLGKRKIKAFGGPKDSTFPTLNGENPLATKGRRTG</sequence>
<dbReference type="AlphaFoldDB" id="A0AAV6TF11"/>
<protein>
    <submittedName>
        <fullName evidence="2">Uncharacterized protein</fullName>
    </submittedName>
</protein>
<name>A0AAV6TF11_9ARAC</name>
<feature type="region of interest" description="Disordered" evidence="1">
    <location>
        <begin position="63"/>
        <end position="88"/>
    </location>
</feature>
<reference evidence="2 3" key="1">
    <citation type="journal article" date="2022" name="Nat. Ecol. Evol.">
        <title>A masculinizing supergene underlies an exaggerated male reproductive morph in a spider.</title>
        <authorList>
            <person name="Hendrickx F."/>
            <person name="De Corte Z."/>
            <person name="Sonet G."/>
            <person name="Van Belleghem S.M."/>
            <person name="Kostlbacher S."/>
            <person name="Vangestel C."/>
        </authorList>
    </citation>
    <scope>NUCLEOTIDE SEQUENCE [LARGE SCALE GENOMIC DNA]</scope>
    <source>
        <strain evidence="2">W744_W776</strain>
    </source>
</reference>
<proteinExistence type="predicted"/>